<accession>A0A1F7XWM9</accession>
<organism evidence="1 2">
    <name type="scientific">Candidatus Woesebacteria bacterium RIFCSPHIGHO2_01_FULL_38_26b</name>
    <dbReference type="NCBI Taxonomy" id="1802491"/>
    <lineage>
        <taxon>Bacteria</taxon>
        <taxon>Candidatus Woeseibacteriota</taxon>
    </lineage>
</organism>
<sequence length="165" mass="18678">MESEEKAKSPTEQPLVYGDYVLILESHVLPGTKPDEHNISAYLSQVRQIHSQDGSVILDDPQKNINHYPRTGSTIGYVDRSMLVIPTKIDTLELPDNSDFKHKKGDQVLVKIGENRGISYLVSAIYDKYNDDMIAHLVRVENGQGLKRRIEVLGKYIFPSKLKKS</sequence>
<dbReference type="AlphaFoldDB" id="A0A1F7XWM9"/>
<evidence type="ECO:0000313" key="2">
    <source>
        <dbReference type="Proteomes" id="UP000176741"/>
    </source>
</evidence>
<gene>
    <name evidence="1" type="ORF">A2771_00605</name>
</gene>
<protein>
    <submittedName>
        <fullName evidence="1">Uncharacterized protein</fullName>
    </submittedName>
</protein>
<evidence type="ECO:0000313" key="1">
    <source>
        <dbReference type="EMBL" id="OGM19454.1"/>
    </source>
</evidence>
<proteinExistence type="predicted"/>
<comment type="caution">
    <text evidence="1">The sequence shown here is derived from an EMBL/GenBank/DDBJ whole genome shotgun (WGS) entry which is preliminary data.</text>
</comment>
<dbReference type="EMBL" id="MGGD01000068">
    <property type="protein sequence ID" value="OGM19454.1"/>
    <property type="molecule type" value="Genomic_DNA"/>
</dbReference>
<reference evidence="1 2" key="1">
    <citation type="journal article" date="2016" name="Nat. Commun.">
        <title>Thousands of microbial genomes shed light on interconnected biogeochemical processes in an aquifer system.</title>
        <authorList>
            <person name="Anantharaman K."/>
            <person name="Brown C.T."/>
            <person name="Hug L.A."/>
            <person name="Sharon I."/>
            <person name="Castelle C.J."/>
            <person name="Probst A.J."/>
            <person name="Thomas B.C."/>
            <person name="Singh A."/>
            <person name="Wilkins M.J."/>
            <person name="Karaoz U."/>
            <person name="Brodie E.L."/>
            <person name="Williams K.H."/>
            <person name="Hubbard S.S."/>
            <person name="Banfield J.F."/>
        </authorList>
    </citation>
    <scope>NUCLEOTIDE SEQUENCE [LARGE SCALE GENOMIC DNA]</scope>
</reference>
<name>A0A1F7XWM9_9BACT</name>
<dbReference type="Proteomes" id="UP000176741">
    <property type="component" value="Unassembled WGS sequence"/>
</dbReference>